<dbReference type="RefSeq" id="WP_280041156.1">
    <property type="nucleotide sequence ID" value="NZ_CP162607.1"/>
</dbReference>
<sequence>MAGHVYGETELITYVYFHIGARSALRAAAESTDGQLYNLLNAMVMSAFTVEGYFNHLGEKFGYPEWNNGEDRRTKIWDKYPMLRKKVGLQSAKIKESYPLVADLLDFRNSIAHGRTATHKIDQAVDGVKWPHREKIPVGWQVPLNPEHVQDCFESMRQLIIELNVAAGLGDKPFQKMGTSTLRFVANEGSSLF</sequence>
<accession>A0AB39I698</accession>
<gene>
    <name evidence="1" type="ORF">AB4Y39_05920</name>
</gene>
<organism evidence="1">
    <name type="scientific">Pseudomonas sp. Hg7Tf</name>
    <dbReference type="NCBI Taxonomy" id="3236988"/>
    <lineage>
        <taxon>Bacteria</taxon>
        <taxon>Pseudomonadati</taxon>
        <taxon>Pseudomonadota</taxon>
        <taxon>Gammaproteobacteria</taxon>
        <taxon>Pseudomonadales</taxon>
        <taxon>Pseudomonadaceae</taxon>
        <taxon>Pseudomonas</taxon>
    </lineage>
</organism>
<protein>
    <recommendedName>
        <fullName evidence="2">RiboL-PSP-HEPN domain-containing protein</fullName>
    </recommendedName>
</protein>
<dbReference type="AlphaFoldDB" id="A0AB39I698"/>
<name>A0AB39I698_9PSED</name>
<reference evidence="1" key="1">
    <citation type="submission" date="2024-07" db="EMBL/GenBank/DDBJ databases">
        <title>Identification and characteristics of a novel species of coltsfoot's symbiotic bacteria.</title>
        <authorList>
            <person name="Juszczyk A."/>
            <person name="Jasielczuk I."/>
            <person name="Gurgul A."/>
            <person name="Rogala M."/>
            <person name="Kowalczyk A."/>
            <person name="Szmatola T."/>
            <person name="Kosecka-Strojek M."/>
            <person name="Arent Z."/>
            <person name="Latowski D."/>
        </authorList>
    </citation>
    <scope>NUCLEOTIDE SEQUENCE</scope>
    <source>
        <strain evidence="1">Hg7Tf</strain>
    </source>
</reference>
<evidence type="ECO:0008006" key="2">
    <source>
        <dbReference type="Google" id="ProtNLM"/>
    </source>
</evidence>
<dbReference type="EMBL" id="CP162607">
    <property type="protein sequence ID" value="XDK38198.1"/>
    <property type="molecule type" value="Genomic_DNA"/>
</dbReference>
<proteinExistence type="predicted"/>
<evidence type="ECO:0000313" key="1">
    <source>
        <dbReference type="EMBL" id="XDK38198.1"/>
    </source>
</evidence>